<keyword evidence="2 6" id="KW-0678">Repressor</keyword>
<dbReference type="Pfam" id="PF04844">
    <property type="entry name" value="Ovate"/>
    <property type="match status" value="1"/>
</dbReference>
<keyword evidence="5 6" id="KW-0539">Nucleus</keyword>
<feature type="compositionally biased region" description="Low complexity" evidence="7">
    <location>
        <begin position="62"/>
        <end position="72"/>
    </location>
</feature>
<evidence type="ECO:0000313" key="10">
    <source>
        <dbReference type="Proteomes" id="UP000026960"/>
    </source>
</evidence>
<feature type="compositionally biased region" description="Polar residues" evidence="7">
    <location>
        <begin position="12"/>
        <end position="27"/>
    </location>
</feature>
<evidence type="ECO:0000256" key="5">
    <source>
        <dbReference type="ARBA" id="ARBA00023242"/>
    </source>
</evidence>
<evidence type="ECO:0000256" key="4">
    <source>
        <dbReference type="ARBA" id="ARBA00023163"/>
    </source>
</evidence>
<name>A0A0D3F2N9_9ORYZ</name>
<keyword evidence="3 6" id="KW-0805">Transcription regulation</keyword>
<evidence type="ECO:0000256" key="7">
    <source>
        <dbReference type="SAM" id="MobiDB-lite"/>
    </source>
</evidence>
<dbReference type="EnsemblPlants" id="OBART02G09360.1">
    <property type="protein sequence ID" value="OBART02G09360.1"/>
    <property type="gene ID" value="OBART02G09360"/>
</dbReference>
<evidence type="ECO:0000259" key="8">
    <source>
        <dbReference type="PROSITE" id="PS51754"/>
    </source>
</evidence>
<keyword evidence="4 6" id="KW-0804">Transcription</keyword>
<comment type="function">
    <text evidence="6">Transcriptional repressor that regulates multiple aspects of plant growth and development.</text>
</comment>
<dbReference type="Gramene" id="OBART02G09360.1">
    <property type="protein sequence ID" value="OBART02G09360.1"/>
    <property type="gene ID" value="OBART02G09360"/>
</dbReference>
<dbReference type="HOGENOM" id="CLU_1930961_0_0_1"/>
<organism evidence="9">
    <name type="scientific">Oryza barthii</name>
    <dbReference type="NCBI Taxonomy" id="65489"/>
    <lineage>
        <taxon>Eukaryota</taxon>
        <taxon>Viridiplantae</taxon>
        <taxon>Streptophyta</taxon>
        <taxon>Embryophyta</taxon>
        <taxon>Tracheophyta</taxon>
        <taxon>Spermatophyta</taxon>
        <taxon>Magnoliopsida</taxon>
        <taxon>Liliopsida</taxon>
        <taxon>Poales</taxon>
        <taxon>Poaceae</taxon>
        <taxon>BOP clade</taxon>
        <taxon>Oryzoideae</taxon>
        <taxon>Oryzeae</taxon>
        <taxon>Oryzinae</taxon>
        <taxon>Oryza</taxon>
    </lineage>
</organism>
<dbReference type="AlphaFoldDB" id="A0A0D3F2N9"/>
<reference evidence="9" key="1">
    <citation type="journal article" date="2009" name="Rice">
        <title>De Novo Next Generation Sequencing of Plant Genomes.</title>
        <authorList>
            <person name="Rounsley S."/>
            <person name="Marri P.R."/>
            <person name="Yu Y."/>
            <person name="He R."/>
            <person name="Sisneros N."/>
            <person name="Goicoechea J.L."/>
            <person name="Lee S.J."/>
            <person name="Angelova A."/>
            <person name="Kudrna D."/>
            <person name="Luo M."/>
            <person name="Affourtit J."/>
            <person name="Desany B."/>
            <person name="Knight J."/>
            <person name="Niazi F."/>
            <person name="Egholm M."/>
            <person name="Wing R.A."/>
        </authorList>
    </citation>
    <scope>NUCLEOTIDE SEQUENCE [LARGE SCALE GENOMIC DNA]</scope>
    <source>
        <strain evidence="9">cv. IRGC 105608</strain>
    </source>
</reference>
<dbReference type="STRING" id="65489.A0A0D3F2N9"/>
<keyword evidence="10" id="KW-1185">Reference proteome</keyword>
<dbReference type="GO" id="GO:0005634">
    <property type="term" value="C:nucleus"/>
    <property type="evidence" value="ECO:0007669"/>
    <property type="project" value="UniProtKB-SubCell"/>
</dbReference>
<evidence type="ECO:0000313" key="9">
    <source>
        <dbReference type="EnsemblPlants" id="OBART02G09360.1"/>
    </source>
</evidence>
<dbReference type="Proteomes" id="UP000026960">
    <property type="component" value="Chromosome 2"/>
</dbReference>
<dbReference type="InterPro" id="IPR006458">
    <property type="entry name" value="Ovate_C"/>
</dbReference>
<accession>A0A0D3F2N9</accession>
<evidence type="ECO:0000256" key="3">
    <source>
        <dbReference type="ARBA" id="ARBA00023015"/>
    </source>
</evidence>
<dbReference type="PROSITE" id="PS51754">
    <property type="entry name" value="OVATE"/>
    <property type="match status" value="1"/>
</dbReference>
<dbReference type="GO" id="GO:0045892">
    <property type="term" value="P:negative regulation of DNA-templated transcription"/>
    <property type="evidence" value="ECO:0007669"/>
    <property type="project" value="UniProtKB-UniRule"/>
</dbReference>
<dbReference type="PANTHER" id="PTHR33057">
    <property type="entry name" value="TRANSCRIPTION REPRESSOR OFP7-RELATED"/>
    <property type="match status" value="1"/>
</dbReference>
<dbReference type="PaxDb" id="65489-OBART02G09360.1"/>
<evidence type="ECO:0000256" key="1">
    <source>
        <dbReference type="ARBA" id="ARBA00004123"/>
    </source>
</evidence>
<feature type="region of interest" description="Disordered" evidence="7">
    <location>
        <begin position="1"/>
        <end position="77"/>
    </location>
</feature>
<evidence type="ECO:0000256" key="6">
    <source>
        <dbReference type="RuleBase" id="RU367028"/>
    </source>
</evidence>
<feature type="domain" description="OVATE" evidence="8">
    <location>
        <begin position="88"/>
        <end position="147"/>
    </location>
</feature>
<reference evidence="9" key="2">
    <citation type="submission" date="2015-03" db="UniProtKB">
        <authorList>
            <consortium name="EnsemblPlants"/>
        </authorList>
    </citation>
    <scope>IDENTIFICATION</scope>
</reference>
<proteinExistence type="predicted"/>
<comment type="subcellular location">
    <subcellularLocation>
        <location evidence="1 6">Nucleus</location>
    </subcellularLocation>
</comment>
<protein>
    <recommendedName>
        <fullName evidence="6">Transcription repressor</fullName>
    </recommendedName>
    <alternativeName>
        <fullName evidence="6">Ovate family protein</fullName>
    </alternativeName>
</protein>
<dbReference type="PANTHER" id="PTHR33057:SF23">
    <property type="entry name" value="TRANSCRIPTION REPRESSOR"/>
    <property type="match status" value="1"/>
</dbReference>
<dbReference type="InterPro" id="IPR038933">
    <property type="entry name" value="Ovate"/>
</dbReference>
<sequence length="147" mass="15931">MATGNPAPPAPSTHQSRSTTPDPNASSVMRHGARVGGRARVGSNGGGHDSNNASTPMPAPVPASSSSVSMGRPSRRPWRRRMWLHESEVVVMELTEPELVDSMIEMLCTNGVRLLEDLQDLLACYLSLNAAEHHRTIIALFRRVVLV</sequence>
<feature type="compositionally biased region" description="Pro residues" evidence="7">
    <location>
        <begin position="1"/>
        <end position="11"/>
    </location>
</feature>
<evidence type="ECO:0000256" key="2">
    <source>
        <dbReference type="ARBA" id="ARBA00022491"/>
    </source>
</evidence>